<comment type="function">
    <text evidence="9">Catalyzes the phosphorylation of the position 2 hydroxy group of 4-diphosphocytidyl-2C-methyl-D-erythritol.</text>
</comment>
<dbReference type="GO" id="GO:0050515">
    <property type="term" value="F:4-(cytidine 5'-diphospho)-2-C-methyl-D-erythritol kinase activity"/>
    <property type="evidence" value="ECO:0007669"/>
    <property type="project" value="UniProtKB-UniRule"/>
</dbReference>
<dbReference type="Gene3D" id="3.30.230.10">
    <property type="match status" value="1"/>
</dbReference>
<dbReference type="PANTHER" id="PTHR43527:SF2">
    <property type="entry name" value="4-DIPHOSPHOCYTIDYL-2-C-METHYL-D-ERYTHRITOL KINASE, CHLOROPLASTIC"/>
    <property type="match status" value="1"/>
</dbReference>
<evidence type="ECO:0000256" key="9">
    <source>
        <dbReference type="HAMAP-Rule" id="MF_00061"/>
    </source>
</evidence>
<dbReference type="EC" id="2.7.1.148" evidence="2 9"/>
<protein>
    <recommendedName>
        <fullName evidence="3 9">4-diphosphocytidyl-2-C-methyl-D-erythritol kinase</fullName>
        <shortName evidence="9">CMK</shortName>
        <ecNumber evidence="2 9">2.7.1.148</ecNumber>
    </recommendedName>
    <alternativeName>
        <fullName evidence="8 9">4-(cytidine-5'-diphospho)-2-C-methyl-D-erythritol kinase</fullName>
    </alternativeName>
</protein>
<evidence type="ECO:0000259" key="11">
    <source>
        <dbReference type="Pfam" id="PF08544"/>
    </source>
</evidence>
<comment type="catalytic activity">
    <reaction evidence="9">
        <text>4-CDP-2-C-methyl-D-erythritol + ATP = 4-CDP-2-C-methyl-D-erythritol 2-phosphate + ADP + H(+)</text>
        <dbReference type="Rhea" id="RHEA:18437"/>
        <dbReference type="ChEBI" id="CHEBI:15378"/>
        <dbReference type="ChEBI" id="CHEBI:30616"/>
        <dbReference type="ChEBI" id="CHEBI:57823"/>
        <dbReference type="ChEBI" id="CHEBI:57919"/>
        <dbReference type="ChEBI" id="CHEBI:456216"/>
        <dbReference type="EC" id="2.7.1.148"/>
    </reaction>
</comment>
<comment type="pathway">
    <text evidence="9">Isoprenoid biosynthesis; isopentenyl diphosphate biosynthesis via DXP pathway; isopentenyl diphosphate from 1-deoxy-D-xylulose 5-phosphate: step 3/6.</text>
</comment>
<dbReference type="PIRSF" id="PIRSF010376">
    <property type="entry name" value="IspE"/>
    <property type="match status" value="1"/>
</dbReference>
<comment type="caution">
    <text evidence="12">The sequence shown here is derived from an EMBL/GenBank/DDBJ whole genome shotgun (WGS) entry which is preliminary data.</text>
</comment>
<evidence type="ECO:0000313" key="13">
    <source>
        <dbReference type="Proteomes" id="UP001215461"/>
    </source>
</evidence>
<feature type="active site" evidence="9">
    <location>
        <position position="10"/>
    </location>
</feature>
<evidence type="ECO:0000256" key="7">
    <source>
        <dbReference type="ARBA" id="ARBA00022840"/>
    </source>
</evidence>
<dbReference type="InterPro" id="IPR020568">
    <property type="entry name" value="Ribosomal_Su5_D2-typ_SF"/>
</dbReference>
<dbReference type="InterPro" id="IPR006204">
    <property type="entry name" value="GHMP_kinase_N_dom"/>
</dbReference>
<evidence type="ECO:0000256" key="5">
    <source>
        <dbReference type="ARBA" id="ARBA00022741"/>
    </source>
</evidence>
<evidence type="ECO:0000256" key="2">
    <source>
        <dbReference type="ARBA" id="ARBA00012052"/>
    </source>
</evidence>
<dbReference type="AlphaFoldDB" id="A0A5M9EPU9"/>
<evidence type="ECO:0000313" key="12">
    <source>
        <dbReference type="EMBL" id="MDF8371060.1"/>
    </source>
</evidence>
<dbReference type="PANTHER" id="PTHR43527">
    <property type="entry name" value="4-DIPHOSPHOCYTIDYL-2-C-METHYL-D-ERYTHRITOL KINASE, CHLOROPLASTIC"/>
    <property type="match status" value="1"/>
</dbReference>
<dbReference type="InterPro" id="IPR013750">
    <property type="entry name" value="GHMP_kinase_C_dom"/>
</dbReference>
<evidence type="ECO:0000256" key="3">
    <source>
        <dbReference type="ARBA" id="ARBA00017473"/>
    </source>
</evidence>
<dbReference type="HAMAP" id="MF_00061">
    <property type="entry name" value="IspE"/>
    <property type="match status" value="1"/>
</dbReference>
<evidence type="ECO:0000256" key="1">
    <source>
        <dbReference type="ARBA" id="ARBA00009684"/>
    </source>
</evidence>
<gene>
    <name evidence="9" type="primary">ispE</name>
    <name evidence="12" type="ORF">G9403_05215</name>
</gene>
<dbReference type="InterPro" id="IPR014721">
    <property type="entry name" value="Ribsml_uS5_D2-typ_fold_subgr"/>
</dbReference>
<feature type="domain" description="GHMP kinase N-terminal" evidence="10">
    <location>
        <begin position="67"/>
        <end position="144"/>
    </location>
</feature>
<keyword evidence="5 9" id="KW-0547">Nucleotide-binding</keyword>
<dbReference type="KEGG" id="wpa:CO680_06635"/>
<proteinExistence type="inferred from homology"/>
<keyword evidence="6 9" id="KW-0418">Kinase</keyword>
<dbReference type="RefSeq" id="WP_002828680.1">
    <property type="nucleotide sequence ID" value="NZ_CABKOP010000009.1"/>
</dbReference>
<dbReference type="SUPFAM" id="SSF55060">
    <property type="entry name" value="GHMP Kinase, C-terminal domain"/>
    <property type="match status" value="1"/>
</dbReference>
<dbReference type="Gene3D" id="3.30.70.890">
    <property type="entry name" value="GHMP kinase, C-terminal domain"/>
    <property type="match status" value="1"/>
</dbReference>
<organism evidence="12 13">
    <name type="scientific">Weissella paramesenteroides</name>
    <name type="common">Leuconostoc paramesenteroides</name>
    <dbReference type="NCBI Taxonomy" id="1249"/>
    <lineage>
        <taxon>Bacteria</taxon>
        <taxon>Bacillati</taxon>
        <taxon>Bacillota</taxon>
        <taxon>Bacilli</taxon>
        <taxon>Lactobacillales</taxon>
        <taxon>Lactobacillaceae</taxon>
        <taxon>Weissella</taxon>
    </lineage>
</organism>
<name>A0A5M9EPU9_WEIPA</name>
<keyword evidence="9" id="KW-0414">Isoprene biosynthesis</keyword>
<feature type="binding site" evidence="9">
    <location>
        <begin position="95"/>
        <end position="105"/>
    </location>
    <ligand>
        <name>ATP</name>
        <dbReference type="ChEBI" id="CHEBI:30616"/>
    </ligand>
</feature>
<sequence>MEVLEQAYAKLNISLDTPFIHKNGEQEWDMLMVAIDLADTVTIRTTTNHQNIVVESTSGLLPLNEKNLAYQAANLMRETAGRTEGIEIHIMKRIPVAAGLGGGSSDAAAVLRGLNRIWQLNYTEDKLAVMGLQIDADVPFCVYSRPARVRGRGEVVEPLTEAMPPLWVIVSKPGISVSTPKILKLVDYSNMQHGDMVGLMTAVNSGDFQTAYHKMFNVLEAITGAKYPEILKLKQKMYDFGADAAQMSGTGPTVFAISEKASRAKRIYNAVRGFVSETYLVRLVN</sequence>
<comment type="similarity">
    <text evidence="1 9">Belongs to the GHMP kinase family. IspE subfamily.</text>
</comment>
<dbReference type="Proteomes" id="UP001215461">
    <property type="component" value="Unassembled WGS sequence"/>
</dbReference>
<accession>A0A5M9EPU9</accession>
<dbReference type="InterPro" id="IPR004424">
    <property type="entry name" value="IspE"/>
</dbReference>
<evidence type="ECO:0000256" key="6">
    <source>
        <dbReference type="ARBA" id="ARBA00022777"/>
    </source>
</evidence>
<dbReference type="Pfam" id="PF00288">
    <property type="entry name" value="GHMP_kinases_N"/>
    <property type="match status" value="1"/>
</dbReference>
<dbReference type="GO" id="GO:0005524">
    <property type="term" value="F:ATP binding"/>
    <property type="evidence" value="ECO:0007669"/>
    <property type="project" value="UniProtKB-UniRule"/>
</dbReference>
<keyword evidence="7 9" id="KW-0067">ATP-binding</keyword>
<feature type="active site" evidence="9">
    <location>
        <position position="137"/>
    </location>
</feature>
<dbReference type="NCBIfam" id="TIGR00154">
    <property type="entry name" value="ispE"/>
    <property type="match status" value="1"/>
</dbReference>
<evidence type="ECO:0000256" key="4">
    <source>
        <dbReference type="ARBA" id="ARBA00022679"/>
    </source>
</evidence>
<feature type="domain" description="GHMP kinase C-terminal" evidence="11">
    <location>
        <begin position="200"/>
        <end position="273"/>
    </location>
</feature>
<dbReference type="GO" id="GO:0019288">
    <property type="term" value="P:isopentenyl diphosphate biosynthetic process, methylerythritol 4-phosphate pathway"/>
    <property type="evidence" value="ECO:0007669"/>
    <property type="project" value="UniProtKB-UniRule"/>
</dbReference>
<evidence type="ECO:0000256" key="8">
    <source>
        <dbReference type="ARBA" id="ARBA00032554"/>
    </source>
</evidence>
<dbReference type="Pfam" id="PF08544">
    <property type="entry name" value="GHMP_kinases_C"/>
    <property type="match status" value="1"/>
</dbReference>
<evidence type="ECO:0000259" key="10">
    <source>
        <dbReference type="Pfam" id="PF00288"/>
    </source>
</evidence>
<dbReference type="EMBL" id="JAANXN010000006">
    <property type="protein sequence ID" value="MDF8371060.1"/>
    <property type="molecule type" value="Genomic_DNA"/>
</dbReference>
<keyword evidence="4 9" id="KW-0808">Transferase</keyword>
<dbReference type="GO" id="GO:0016114">
    <property type="term" value="P:terpenoid biosynthetic process"/>
    <property type="evidence" value="ECO:0007669"/>
    <property type="project" value="UniProtKB-UniRule"/>
</dbReference>
<reference evidence="12 13" key="1">
    <citation type="submission" date="2020-03" db="EMBL/GenBank/DDBJ databases">
        <title>Comparative genomics of Weissella paramesenteroides.</title>
        <authorList>
            <person name="Kant R."/>
            <person name="Takala T."/>
            <person name="Saris P."/>
        </authorList>
    </citation>
    <scope>NUCLEOTIDE SEQUENCE [LARGE SCALE GENOMIC DNA]</scope>
    <source>
        <strain evidence="12 13">SJ27-4</strain>
    </source>
</reference>
<dbReference type="SUPFAM" id="SSF54211">
    <property type="entry name" value="Ribosomal protein S5 domain 2-like"/>
    <property type="match status" value="1"/>
</dbReference>
<dbReference type="InterPro" id="IPR036554">
    <property type="entry name" value="GHMP_kinase_C_sf"/>
</dbReference>